<evidence type="ECO:0000256" key="11">
    <source>
        <dbReference type="RuleBase" id="RU367005"/>
    </source>
</evidence>
<keyword evidence="5 11" id="KW-0375">Hydrogen ion transport</keyword>
<keyword evidence="6 11" id="KW-0999">Mitochondrion inner membrane</keyword>
<evidence type="ECO:0000256" key="2">
    <source>
        <dbReference type="ARBA" id="ARBA00007333"/>
    </source>
</evidence>
<keyword evidence="3 11" id="KW-0813">Transport</keyword>
<evidence type="ECO:0000256" key="8">
    <source>
        <dbReference type="ARBA" id="ARBA00023128"/>
    </source>
</evidence>
<dbReference type="HOGENOM" id="CLU_2133062_0_0_1"/>
<comment type="function">
    <text evidence="11">Subunit e, of the mitochondrial membrane ATP synthase complex (F(1)F(0) ATP synthase or Complex V) that produces ATP from ADP in the presence of a proton gradient across the membrane which is generated by electron transport complexes of the respiratory chain. ATP synthase complex consist of a soluble F(1) head domain - the catalytic core - and a membrane F(1) domain - the membrane proton channel. These two domains are linked by a central stalk rotating inside the F(1) region and a stationary peripheral stalk. During catalysis, ATP synthesis in the catalytic domain of F(1) is coupled via a rotary mechanism of the central stalk subunits to proton translocation. In vivo, can only synthesize ATP although its ATP hydrolase activity can be activated artificially in vitro. Part of the complex F(0) domain.</text>
</comment>
<dbReference type="GO" id="GO:0015986">
    <property type="term" value="P:proton motive force-driven ATP synthesis"/>
    <property type="evidence" value="ECO:0007669"/>
    <property type="project" value="InterPro"/>
</dbReference>
<sequence>MLRWSALFGGILYGFSHQSAITAREKAAAAQHEYERKQKLIEEAKTEYAKKKNPQQFSQKSGGGAFLPHPFIAVEGRKGRDLPGHIATTGVGKAEGSSRRYGIRSDARADWFV</sequence>
<accession>M2MPN0</accession>
<keyword evidence="7 11" id="KW-0406">Ion transport</keyword>
<evidence type="ECO:0000256" key="7">
    <source>
        <dbReference type="ARBA" id="ARBA00023065"/>
    </source>
</evidence>
<evidence type="ECO:0000256" key="6">
    <source>
        <dbReference type="ARBA" id="ARBA00022792"/>
    </source>
</evidence>
<dbReference type="OrthoDB" id="2125027at2759"/>
<dbReference type="EMBL" id="KB445560">
    <property type="protein sequence ID" value="EMC93403.1"/>
    <property type="molecule type" value="Genomic_DNA"/>
</dbReference>
<gene>
    <name evidence="13" type="ORF">BAUCODRAFT_37088</name>
</gene>
<dbReference type="GO" id="GO:0045259">
    <property type="term" value="C:proton-transporting ATP synthase complex"/>
    <property type="evidence" value="ECO:0007669"/>
    <property type="project" value="UniProtKB-UniRule"/>
</dbReference>
<keyword evidence="4 11" id="KW-0138">CF(0)</keyword>
<evidence type="ECO:0000256" key="3">
    <source>
        <dbReference type="ARBA" id="ARBA00022448"/>
    </source>
</evidence>
<dbReference type="Pfam" id="PF05680">
    <property type="entry name" value="ATP-synt_E"/>
    <property type="match status" value="1"/>
</dbReference>
<feature type="region of interest" description="Disordered" evidence="12">
    <location>
        <begin position="78"/>
        <end position="99"/>
    </location>
</feature>
<organism evidence="13 14">
    <name type="scientific">Baudoinia panamericana (strain UAMH 10762)</name>
    <name type="common">Angels' share fungus</name>
    <name type="synonym">Baudoinia compniacensis (strain UAMH 10762)</name>
    <dbReference type="NCBI Taxonomy" id="717646"/>
    <lineage>
        <taxon>Eukaryota</taxon>
        <taxon>Fungi</taxon>
        <taxon>Dikarya</taxon>
        <taxon>Ascomycota</taxon>
        <taxon>Pezizomycotina</taxon>
        <taxon>Dothideomycetes</taxon>
        <taxon>Dothideomycetidae</taxon>
        <taxon>Mycosphaerellales</taxon>
        <taxon>Teratosphaeriaceae</taxon>
        <taxon>Baudoinia</taxon>
    </lineage>
</organism>
<dbReference type="AlphaFoldDB" id="M2MPN0"/>
<reference evidence="13 14" key="1">
    <citation type="journal article" date="2012" name="PLoS Pathog.">
        <title>Diverse lifestyles and strategies of plant pathogenesis encoded in the genomes of eighteen Dothideomycetes fungi.</title>
        <authorList>
            <person name="Ohm R.A."/>
            <person name="Feau N."/>
            <person name="Henrissat B."/>
            <person name="Schoch C.L."/>
            <person name="Horwitz B.A."/>
            <person name="Barry K.W."/>
            <person name="Condon B.J."/>
            <person name="Copeland A.C."/>
            <person name="Dhillon B."/>
            <person name="Glaser F."/>
            <person name="Hesse C.N."/>
            <person name="Kosti I."/>
            <person name="LaButti K."/>
            <person name="Lindquist E.A."/>
            <person name="Lucas S."/>
            <person name="Salamov A.A."/>
            <person name="Bradshaw R.E."/>
            <person name="Ciuffetti L."/>
            <person name="Hamelin R.C."/>
            <person name="Kema G.H.J."/>
            <person name="Lawrence C."/>
            <person name="Scott J.A."/>
            <person name="Spatafora J.W."/>
            <person name="Turgeon B.G."/>
            <person name="de Wit P.J.G.M."/>
            <person name="Zhong S."/>
            <person name="Goodwin S.B."/>
            <person name="Grigoriev I.V."/>
        </authorList>
    </citation>
    <scope>NUCLEOTIDE SEQUENCE [LARGE SCALE GENOMIC DNA]</scope>
    <source>
        <strain evidence="13 14">UAMH 10762</strain>
    </source>
</reference>
<dbReference type="STRING" id="717646.M2MPN0"/>
<proteinExistence type="inferred from homology"/>
<keyword evidence="10 11" id="KW-0066">ATP synthesis</keyword>
<keyword evidence="8 11" id="KW-0496">Mitochondrion</keyword>
<evidence type="ECO:0000313" key="14">
    <source>
        <dbReference type="Proteomes" id="UP000011761"/>
    </source>
</evidence>
<dbReference type="GeneID" id="19113147"/>
<evidence type="ECO:0000256" key="12">
    <source>
        <dbReference type="SAM" id="MobiDB-lite"/>
    </source>
</evidence>
<comment type="similarity">
    <text evidence="2 11">Belongs to the ATPase e subunit family.</text>
</comment>
<dbReference type="KEGG" id="bcom:BAUCODRAFT_37088"/>
<comment type="subcellular location">
    <subcellularLocation>
        <location evidence="1 11">Mitochondrion inner membrane</location>
    </subcellularLocation>
</comment>
<protein>
    <recommendedName>
        <fullName evidence="11">ATP synthase F(0) complex subunit e, mitochondrial</fullName>
    </recommendedName>
</protein>
<evidence type="ECO:0000256" key="1">
    <source>
        <dbReference type="ARBA" id="ARBA00004273"/>
    </source>
</evidence>
<dbReference type="RefSeq" id="XP_007679237.1">
    <property type="nucleotide sequence ID" value="XM_007681047.1"/>
</dbReference>
<evidence type="ECO:0000256" key="5">
    <source>
        <dbReference type="ARBA" id="ARBA00022781"/>
    </source>
</evidence>
<dbReference type="Proteomes" id="UP000011761">
    <property type="component" value="Unassembled WGS sequence"/>
</dbReference>
<dbReference type="eggNOG" id="ENOG502SDS3">
    <property type="taxonomic scope" value="Eukaryota"/>
</dbReference>
<keyword evidence="9" id="KW-0472">Membrane</keyword>
<evidence type="ECO:0000256" key="4">
    <source>
        <dbReference type="ARBA" id="ARBA00022547"/>
    </source>
</evidence>
<name>M2MPN0_BAUPA</name>
<dbReference type="GO" id="GO:0005743">
    <property type="term" value="C:mitochondrial inner membrane"/>
    <property type="evidence" value="ECO:0007669"/>
    <property type="project" value="UniProtKB-SubCell"/>
</dbReference>
<dbReference type="GO" id="GO:0015078">
    <property type="term" value="F:proton transmembrane transporter activity"/>
    <property type="evidence" value="ECO:0007669"/>
    <property type="project" value="InterPro"/>
</dbReference>
<evidence type="ECO:0000256" key="9">
    <source>
        <dbReference type="ARBA" id="ARBA00023136"/>
    </source>
</evidence>
<dbReference type="InterPro" id="IPR008386">
    <property type="entry name" value="ATP_synth_F0_esu_mt"/>
</dbReference>
<comment type="subunit">
    <text evidence="11">F-type ATPases have 2 components, CF(1) - the catalytic core - and CF(0) - the membrane proton channel. CF(1) and CF(0) have multiple subunits.</text>
</comment>
<keyword evidence="14" id="KW-1185">Reference proteome</keyword>
<evidence type="ECO:0000256" key="10">
    <source>
        <dbReference type="ARBA" id="ARBA00023310"/>
    </source>
</evidence>
<evidence type="ECO:0000313" key="13">
    <source>
        <dbReference type="EMBL" id="EMC93403.1"/>
    </source>
</evidence>